<dbReference type="InterPro" id="IPR020846">
    <property type="entry name" value="MFS_dom"/>
</dbReference>
<dbReference type="InterPro" id="IPR011701">
    <property type="entry name" value="MFS"/>
</dbReference>
<dbReference type="CDD" id="cd17324">
    <property type="entry name" value="MFS_NepI_like"/>
    <property type="match status" value="1"/>
</dbReference>
<comment type="subcellular location">
    <subcellularLocation>
        <location evidence="1">Cell membrane</location>
        <topology evidence="1">Multi-pass membrane protein</topology>
    </subcellularLocation>
</comment>
<dbReference type="InterPro" id="IPR001958">
    <property type="entry name" value="Tet-R_TetA/multi-R_MdtG-like"/>
</dbReference>
<evidence type="ECO:0000256" key="1">
    <source>
        <dbReference type="ARBA" id="ARBA00004651"/>
    </source>
</evidence>
<comment type="caution">
    <text evidence="7">The sequence shown here is derived from an EMBL/GenBank/DDBJ whole genome shotgun (WGS) entry which is preliminary data.</text>
</comment>
<gene>
    <name evidence="7" type="ORF">JCM19232_4527</name>
</gene>
<dbReference type="PANTHER" id="PTHR43124:SF8">
    <property type="entry name" value="INNER MEMBRANE TRANSPORT PROTEIN YDHP"/>
    <property type="match status" value="1"/>
</dbReference>
<dbReference type="Gene3D" id="1.20.1250.20">
    <property type="entry name" value="MFS general substrate transporter like domains"/>
    <property type="match status" value="1"/>
</dbReference>
<keyword evidence="5" id="KW-0472">Membrane</keyword>
<evidence type="ECO:0000313" key="7">
    <source>
        <dbReference type="EMBL" id="GAM62850.1"/>
    </source>
</evidence>
<protein>
    <submittedName>
        <fullName evidence="7">MFS transporter</fullName>
    </submittedName>
</protein>
<keyword evidence="2" id="KW-1003">Cell membrane</keyword>
<dbReference type="PRINTS" id="PR01035">
    <property type="entry name" value="TCRTETA"/>
</dbReference>
<dbReference type="Proteomes" id="UP000031670">
    <property type="component" value="Unassembled WGS sequence"/>
</dbReference>
<reference evidence="7 8" key="1">
    <citation type="submission" date="2015-01" db="EMBL/GenBank/DDBJ databases">
        <title>Vibrio sp. C5 JCM 19232 whole genome shotgun sequence.</title>
        <authorList>
            <person name="Sawabe T."/>
            <person name="Meirelles P."/>
            <person name="Feng G."/>
            <person name="Sayaka M."/>
            <person name="Hattori M."/>
            <person name="Ohkuma M."/>
        </authorList>
    </citation>
    <scope>NUCLEOTIDE SEQUENCE [LARGE SCALE GENOMIC DNA]</scope>
    <source>
        <strain evidence="7 8">JCM19232</strain>
    </source>
</reference>
<dbReference type="Pfam" id="PF07690">
    <property type="entry name" value="MFS_1"/>
    <property type="match status" value="1"/>
</dbReference>
<evidence type="ECO:0000256" key="2">
    <source>
        <dbReference type="ARBA" id="ARBA00022475"/>
    </source>
</evidence>
<organism evidence="7 8">
    <name type="scientific">Vibrio ishigakensis</name>
    <dbReference type="NCBI Taxonomy" id="1481914"/>
    <lineage>
        <taxon>Bacteria</taxon>
        <taxon>Pseudomonadati</taxon>
        <taxon>Pseudomonadota</taxon>
        <taxon>Gammaproteobacteria</taxon>
        <taxon>Vibrionales</taxon>
        <taxon>Vibrionaceae</taxon>
        <taxon>Vibrio</taxon>
    </lineage>
</organism>
<keyword evidence="3" id="KW-0812">Transmembrane</keyword>
<name>A0A0B8P7M7_9VIBR</name>
<dbReference type="InterPro" id="IPR050189">
    <property type="entry name" value="MFS_Efflux_Transporters"/>
</dbReference>
<dbReference type="SUPFAM" id="SSF103473">
    <property type="entry name" value="MFS general substrate transporter"/>
    <property type="match status" value="1"/>
</dbReference>
<evidence type="ECO:0000259" key="6">
    <source>
        <dbReference type="PROSITE" id="PS50850"/>
    </source>
</evidence>
<dbReference type="PANTHER" id="PTHR43124">
    <property type="entry name" value="PURINE EFFLUX PUMP PBUE"/>
    <property type="match status" value="1"/>
</dbReference>
<evidence type="ECO:0000256" key="4">
    <source>
        <dbReference type="ARBA" id="ARBA00022989"/>
    </source>
</evidence>
<evidence type="ECO:0000313" key="8">
    <source>
        <dbReference type="Proteomes" id="UP000031670"/>
    </source>
</evidence>
<evidence type="ECO:0000256" key="3">
    <source>
        <dbReference type="ARBA" id="ARBA00022692"/>
    </source>
</evidence>
<feature type="domain" description="Major facilitator superfamily (MFS) profile" evidence="6">
    <location>
        <begin position="12"/>
        <end position="388"/>
    </location>
</feature>
<evidence type="ECO:0000256" key="5">
    <source>
        <dbReference type="ARBA" id="ARBA00023136"/>
    </source>
</evidence>
<dbReference type="AlphaFoldDB" id="A0A0B8P7M7"/>
<keyword evidence="4" id="KW-1133">Transmembrane helix</keyword>
<dbReference type="InterPro" id="IPR036259">
    <property type="entry name" value="MFS_trans_sf"/>
</dbReference>
<dbReference type="GO" id="GO:0005886">
    <property type="term" value="C:plasma membrane"/>
    <property type="evidence" value="ECO:0007669"/>
    <property type="project" value="UniProtKB-SubCell"/>
</dbReference>
<dbReference type="PROSITE" id="PS50850">
    <property type="entry name" value="MFS"/>
    <property type="match status" value="1"/>
</dbReference>
<proteinExistence type="predicted"/>
<sequence length="393" mass="41374">MKNVHNEKMPLSVWLLTLSAFAIGTAEFVIAGILTQVSESLHITEGQAGNLITAYALAIVVGGPILMLALSKVDKRKALLSLLGLFILGNLISATTHSYHLLLLSRVLSGLTQGPFYGIGAVVATQLVSEKMAGRAVGQMFAGLTLANVLGVPAGTWIGNEFGWNTTFWAVAVLGVLSAVLIAFVIKIKPQTEATPLSKQVGAFKNPALLSGLVITVLGWSGFMAFYGYISPIAENVAHMQRDNVTWLLILVGAGLVIGNHLGGKSADMNLSKSLTLWLVATIVVLIALGSFASNTTAFIVLAFIFGVVSFAKVPAMQLRVMTHGGEGQELAATANISAFNLANAIGGMIGSSVIDARAFSTQSLPYFAIIIPVIGLMFLLHNNRRMKAIATA</sequence>
<accession>A0A0B8P7M7</accession>
<reference evidence="7 8" key="2">
    <citation type="submission" date="2015-01" db="EMBL/GenBank/DDBJ databases">
        <authorList>
            <consortium name="NBRP consortium"/>
            <person name="Sawabe T."/>
            <person name="Meirelles P."/>
            <person name="Feng G."/>
            <person name="Sayaka M."/>
            <person name="Hattori M."/>
            <person name="Ohkuma M."/>
        </authorList>
    </citation>
    <scope>NUCLEOTIDE SEQUENCE [LARGE SCALE GENOMIC DNA]</scope>
    <source>
        <strain evidence="7 8">JCM19232</strain>
    </source>
</reference>
<dbReference type="EMBL" id="BBSA01000007">
    <property type="protein sequence ID" value="GAM62850.1"/>
    <property type="molecule type" value="Genomic_DNA"/>
</dbReference>
<dbReference type="GO" id="GO:0022857">
    <property type="term" value="F:transmembrane transporter activity"/>
    <property type="evidence" value="ECO:0007669"/>
    <property type="project" value="InterPro"/>
</dbReference>